<comment type="caution">
    <text evidence="1">The sequence shown here is derived from an EMBL/GenBank/DDBJ whole genome shotgun (WGS) entry which is preliminary data.</text>
</comment>
<evidence type="ECO:0000313" key="1">
    <source>
        <dbReference type="EMBL" id="GBM99179.1"/>
    </source>
</evidence>
<sequence length="232" mass="23689">MAATKDNSNMALCSDSLVVKEKRGKKGKITKPIALHDSFSMGSAENFVVPHGSKLTKSVLTEGSATKETVHVPSVSGMVGMTYRFGQTNPFALPKVGTSATGTGDKGLVTARTEKQGTRYIGFGLTSGLPPGTPWGDTPYPGSLAAARSMDVAGVGHSTQTMVAPVTEPPLEAPAGLPSLGAQDLVKDSVAPLDRVVEGTVPLEIVGMVPETPLALQVGVLLPGGDGGLPAD</sequence>
<accession>A0A4Y2KB46</accession>
<evidence type="ECO:0000313" key="2">
    <source>
        <dbReference type="Proteomes" id="UP000499080"/>
    </source>
</evidence>
<name>A0A4Y2KB46_ARAVE</name>
<keyword evidence="2" id="KW-1185">Reference proteome</keyword>
<organism evidence="1 2">
    <name type="scientific">Araneus ventricosus</name>
    <name type="common">Orbweaver spider</name>
    <name type="synonym">Epeira ventricosa</name>
    <dbReference type="NCBI Taxonomy" id="182803"/>
    <lineage>
        <taxon>Eukaryota</taxon>
        <taxon>Metazoa</taxon>
        <taxon>Ecdysozoa</taxon>
        <taxon>Arthropoda</taxon>
        <taxon>Chelicerata</taxon>
        <taxon>Arachnida</taxon>
        <taxon>Araneae</taxon>
        <taxon>Araneomorphae</taxon>
        <taxon>Entelegynae</taxon>
        <taxon>Araneoidea</taxon>
        <taxon>Araneidae</taxon>
        <taxon>Araneus</taxon>
    </lineage>
</organism>
<gene>
    <name evidence="1" type="ORF">AVEN_122516_1</name>
</gene>
<protein>
    <submittedName>
        <fullName evidence="1">Uncharacterized protein</fullName>
    </submittedName>
</protein>
<dbReference type="EMBL" id="BGPR01004396">
    <property type="protein sequence ID" value="GBM99179.1"/>
    <property type="molecule type" value="Genomic_DNA"/>
</dbReference>
<proteinExistence type="predicted"/>
<dbReference type="Proteomes" id="UP000499080">
    <property type="component" value="Unassembled WGS sequence"/>
</dbReference>
<dbReference type="AlphaFoldDB" id="A0A4Y2KB46"/>
<reference evidence="1 2" key="1">
    <citation type="journal article" date="2019" name="Sci. Rep.">
        <title>Orb-weaving spider Araneus ventricosus genome elucidates the spidroin gene catalogue.</title>
        <authorList>
            <person name="Kono N."/>
            <person name="Nakamura H."/>
            <person name="Ohtoshi R."/>
            <person name="Moran D.A.P."/>
            <person name="Shinohara A."/>
            <person name="Yoshida Y."/>
            <person name="Fujiwara M."/>
            <person name="Mori M."/>
            <person name="Tomita M."/>
            <person name="Arakawa K."/>
        </authorList>
    </citation>
    <scope>NUCLEOTIDE SEQUENCE [LARGE SCALE GENOMIC DNA]</scope>
</reference>